<sequence length="291" mass="32799">MARDLMEDFPDLLTVNTPRPTVLGSSISRVPPKIDIIGMLEKASVPNFEHLKIKDSDGPAAKQIKELNAEVLKLQWLLAEKEKLLVSPPPAVAGIPHAPLPVSWKDKVAVDTSAPCMALQFFAPSVINEKIVVQPPEEVVTLGNEKWKDCVVGYFIDRRLPFKSVKDIAERIWAKFGLIDVLSNDEGFFFFQFDKVGAFREVIEAGPWHFGGRLLVLQQWHHHMCLQKELVSKIPIWVQLYNVPLELWTAPGLSYVASAIGRPLYADRMTKTCKRLNYAKSCISQEVLFVL</sequence>
<dbReference type="EMBL" id="JACTNZ010000002">
    <property type="protein sequence ID" value="KAG5560625.1"/>
    <property type="molecule type" value="Genomic_DNA"/>
</dbReference>
<dbReference type="InterPro" id="IPR025558">
    <property type="entry name" value="DUF4283"/>
</dbReference>
<dbReference type="InterPro" id="IPR040256">
    <property type="entry name" value="At4g02000-like"/>
</dbReference>
<dbReference type="PANTHER" id="PTHR31286">
    <property type="entry name" value="GLYCINE-RICH CELL WALL STRUCTURAL PROTEIN 1.8-LIKE"/>
    <property type="match status" value="1"/>
</dbReference>
<feature type="domain" description="DUF4283" evidence="1">
    <location>
        <begin position="144"/>
        <end position="224"/>
    </location>
</feature>
<name>A0AAV6L7D0_9ERIC</name>
<reference evidence="2" key="1">
    <citation type="submission" date="2020-08" db="EMBL/GenBank/DDBJ databases">
        <title>Plant Genome Project.</title>
        <authorList>
            <person name="Zhang R.-G."/>
        </authorList>
    </citation>
    <scope>NUCLEOTIDE SEQUENCE</scope>
    <source>
        <strain evidence="2">WSP0</strain>
        <tissue evidence="2">Leaf</tissue>
    </source>
</reference>
<gene>
    <name evidence="2" type="ORF">RHGRI_003821</name>
</gene>
<accession>A0AAV6L7D0</accession>
<dbReference type="AlphaFoldDB" id="A0AAV6L7D0"/>
<dbReference type="Proteomes" id="UP000823749">
    <property type="component" value="Chromosome 2"/>
</dbReference>
<keyword evidence="3" id="KW-1185">Reference proteome</keyword>
<dbReference type="PANTHER" id="PTHR31286:SF99">
    <property type="entry name" value="DUF4283 DOMAIN-CONTAINING PROTEIN"/>
    <property type="match status" value="1"/>
</dbReference>
<protein>
    <recommendedName>
        <fullName evidence="1">DUF4283 domain-containing protein</fullName>
    </recommendedName>
</protein>
<comment type="caution">
    <text evidence="2">The sequence shown here is derived from an EMBL/GenBank/DDBJ whole genome shotgun (WGS) entry which is preliminary data.</text>
</comment>
<proteinExistence type="predicted"/>
<organism evidence="2 3">
    <name type="scientific">Rhododendron griersonianum</name>
    <dbReference type="NCBI Taxonomy" id="479676"/>
    <lineage>
        <taxon>Eukaryota</taxon>
        <taxon>Viridiplantae</taxon>
        <taxon>Streptophyta</taxon>
        <taxon>Embryophyta</taxon>
        <taxon>Tracheophyta</taxon>
        <taxon>Spermatophyta</taxon>
        <taxon>Magnoliopsida</taxon>
        <taxon>eudicotyledons</taxon>
        <taxon>Gunneridae</taxon>
        <taxon>Pentapetalae</taxon>
        <taxon>asterids</taxon>
        <taxon>Ericales</taxon>
        <taxon>Ericaceae</taxon>
        <taxon>Ericoideae</taxon>
        <taxon>Rhodoreae</taxon>
        <taxon>Rhododendron</taxon>
    </lineage>
</organism>
<dbReference type="Pfam" id="PF14111">
    <property type="entry name" value="DUF4283"/>
    <property type="match status" value="1"/>
</dbReference>
<evidence type="ECO:0000313" key="3">
    <source>
        <dbReference type="Proteomes" id="UP000823749"/>
    </source>
</evidence>
<evidence type="ECO:0000313" key="2">
    <source>
        <dbReference type="EMBL" id="KAG5560625.1"/>
    </source>
</evidence>
<evidence type="ECO:0000259" key="1">
    <source>
        <dbReference type="Pfam" id="PF14111"/>
    </source>
</evidence>